<accession>A0A9N7V782</accession>
<comment type="caution">
    <text evidence="1">The sequence shown here is derived from an EMBL/GenBank/DDBJ whole genome shotgun (WGS) entry which is preliminary data.</text>
</comment>
<evidence type="ECO:0000313" key="2">
    <source>
        <dbReference type="Proteomes" id="UP001153269"/>
    </source>
</evidence>
<dbReference type="AlphaFoldDB" id="A0A9N7V782"/>
<protein>
    <submittedName>
        <fullName evidence="1">Uncharacterized protein</fullName>
    </submittedName>
</protein>
<keyword evidence="2" id="KW-1185">Reference proteome</keyword>
<dbReference type="Proteomes" id="UP001153269">
    <property type="component" value="Unassembled WGS sequence"/>
</dbReference>
<sequence length="188" mass="21739">MVWDTLERLRWGPFWQKARSADVDRRLTLSALTEMTQEQKGVSSIRQELLRESFWFLPLAGKKTASTFFAKCFFDLEECRPLCRLRTGIFALFSSTQHTRNNTSVHWVEQHSPNTRKDGNICTKCFLKKSASFTGSEACLLKPMYKAHYTSFKKQQPAEAFGQRFLNQDESCVGRRAAGCSMVWMLMN</sequence>
<proteinExistence type="predicted"/>
<organism evidence="1 2">
    <name type="scientific">Pleuronectes platessa</name>
    <name type="common">European plaice</name>
    <dbReference type="NCBI Taxonomy" id="8262"/>
    <lineage>
        <taxon>Eukaryota</taxon>
        <taxon>Metazoa</taxon>
        <taxon>Chordata</taxon>
        <taxon>Craniata</taxon>
        <taxon>Vertebrata</taxon>
        <taxon>Euteleostomi</taxon>
        <taxon>Actinopterygii</taxon>
        <taxon>Neopterygii</taxon>
        <taxon>Teleostei</taxon>
        <taxon>Neoteleostei</taxon>
        <taxon>Acanthomorphata</taxon>
        <taxon>Carangaria</taxon>
        <taxon>Pleuronectiformes</taxon>
        <taxon>Pleuronectoidei</taxon>
        <taxon>Pleuronectidae</taxon>
        <taxon>Pleuronectes</taxon>
    </lineage>
</organism>
<evidence type="ECO:0000313" key="1">
    <source>
        <dbReference type="EMBL" id="CAB1444227.1"/>
    </source>
</evidence>
<reference evidence="1" key="1">
    <citation type="submission" date="2020-03" db="EMBL/GenBank/DDBJ databases">
        <authorList>
            <person name="Weist P."/>
        </authorList>
    </citation>
    <scope>NUCLEOTIDE SEQUENCE</scope>
</reference>
<dbReference type="EMBL" id="CADEAL010003334">
    <property type="protein sequence ID" value="CAB1444227.1"/>
    <property type="molecule type" value="Genomic_DNA"/>
</dbReference>
<name>A0A9N7V782_PLEPL</name>
<gene>
    <name evidence="1" type="ORF">PLEPLA_LOCUS31943</name>
</gene>